<accession>W5SWU1</accession>
<gene>
    <name evidence="1" type="ORF">BCO_0900037</name>
</gene>
<name>W5SWU1_9SPIR</name>
<keyword evidence="2" id="KW-1185">Reference proteome</keyword>
<dbReference type="HOGENOM" id="CLU_3285834_0_0_12"/>
<evidence type="ECO:0000313" key="2">
    <source>
        <dbReference type="Proteomes" id="UP000019330"/>
    </source>
</evidence>
<dbReference type="EMBL" id="CP005746">
    <property type="protein sequence ID" value="AHH11173.1"/>
    <property type="molecule type" value="Genomic_DNA"/>
</dbReference>
<dbReference type="AlphaFoldDB" id="W5SWU1"/>
<geneLocation type="plasmid" evidence="1 2">
    <name>unnamed</name>
</geneLocation>
<organism evidence="1">
    <name type="scientific">Borrelia coriaceae ATCC 43381</name>
    <dbReference type="NCBI Taxonomy" id="1408429"/>
    <lineage>
        <taxon>Bacteria</taxon>
        <taxon>Pseudomonadati</taxon>
        <taxon>Spirochaetota</taxon>
        <taxon>Spirochaetia</taxon>
        <taxon>Spirochaetales</taxon>
        <taxon>Borreliaceae</taxon>
        <taxon>Borrelia</taxon>
    </lineage>
</organism>
<sequence length="40" mass="4721">MHNIKAKLDYLIFTIDIQNQINIIKYINIVSINDKSLPMM</sequence>
<dbReference type="Proteomes" id="UP000019330">
    <property type="component" value="Plasmid unnamed"/>
</dbReference>
<protein>
    <submittedName>
        <fullName evidence="1">Uncharacterized protein</fullName>
    </submittedName>
</protein>
<proteinExistence type="predicted"/>
<keyword evidence="1" id="KW-0614">Plasmid</keyword>
<evidence type="ECO:0000313" key="1">
    <source>
        <dbReference type="EMBL" id="AHH11173.1"/>
    </source>
</evidence>
<reference evidence="1" key="1">
    <citation type="submission" date="2013-04" db="EMBL/GenBank/DDBJ databases">
        <title>Comparative Genomics of Relapsing Fever Spirochetes.</title>
        <authorList>
            <person name="Schwan T.G."/>
            <person name="Raffel S.J."/>
            <person name="Porcella S.F."/>
            <person name="Martens C.A."/>
            <person name="Bruno D.P."/>
            <person name="Ricklefs S.M."/>
            <person name="Barbian K.B."/>
        </authorList>
    </citation>
    <scope>NUCLEOTIDE SEQUENCE</scope>
    <source>
        <strain evidence="1">Co53</strain>
        <plasmid evidence="1">unnamed</plasmid>
    </source>
</reference>